<feature type="domain" description="ATP-dependent DNA ligase family profile" evidence="5">
    <location>
        <begin position="100"/>
        <end position="190"/>
    </location>
</feature>
<evidence type="ECO:0000256" key="2">
    <source>
        <dbReference type="ARBA" id="ARBA00012727"/>
    </source>
</evidence>
<dbReference type="SUPFAM" id="SSF50249">
    <property type="entry name" value="Nucleic acid-binding proteins"/>
    <property type="match status" value="1"/>
</dbReference>
<dbReference type="GO" id="GO:0003910">
    <property type="term" value="F:DNA ligase (ATP) activity"/>
    <property type="evidence" value="ECO:0007669"/>
    <property type="project" value="UniProtKB-EC"/>
</dbReference>
<protein>
    <recommendedName>
        <fullName evidence="2">DNA ligase (ATP)</fullName>
        <ecNumber evidence="2">6.5.1.1</ecNumber>
    </recommendedName>
</protein>
<dbReference type="PROSITE" id="PS50160">
    <property type="entry name" value="DNA_LIGASE_A3"/>
    <property type="match status" value="1"/>
</dbReference>
<dbReference type="InterPro" id="IPR012309">
    <property type="entry name" value="DNA_ligase_ATP-dep_C"/>
</dbReference>
<comment type="similarity">
    <text evidence="1">Belongs to the ATP-dependent DNA ligase family.</text>
</comment>
<evidence type="ECO:0000256" key="3">
    <source>
        <dbReference type="ARBA" id="ARBA00022598"/>
    </source>
</evidence>
<evidence type="ECO:0000259" key="5">
    <source>
        <dbReference type="PROSITE" id="PS50160"/>
    </source>
</evidence>
<evidence type="ECO:0000256" key="1">
    <source>
        <dbReference type="ARBA" id="ARBA00007572"/>
    </source>
</evidence>
<dbReference type="EMBL" id="JAMZDX010000004">
    <property type="protein sequence ID" value="MCP2311941.1"/>
    <property type="molecule type" value="Genomic_DNA"/>
</dbReference>
<dbReference type="Pfam" id="PF04679">
    <property type="entry name" value="DNA_ligase_A_C"/>
    <property type="match status" value="1"/>
</dbReference>
<dbReference type="SUPFAM" id="SSF56091">
    <property type="entry name" value="DNA ligase/mRNA capping enzyme, catalytic domain"/>
    <property type="match status" value="1"/>
</dbReference>
<dbReference type="PANTHER" id="PTHR45674:SF4">
    <property type="entry name" value="DNA LIGASE 1"/>
    <property type="match status" value="1"/>
</dbReference>
<proteinExistence type="inferred from homology"/>
<reference evidence="6 7" key="1">
    <citation type="submission" date="2022-06" db="EMBL/GenBank/DDBJ databases">
        <title>Sequencing the genomes of 1000 actinobacteria strains.</title>
        <authorList>
            <person name="Klenk H.-P."/>
        </authorList>
    </citation>
    <scope>NUCLEOTIDE SEQUENCE [LARGE SCALE GENOMIC DNA]</scope>
    <source>
        <strain evidence="6 7">DSM 41656</strain>
    </source>
</reference>
<dbReference type="CDD" id="cd07906">
    <property type="entry name" value="Adenylation_DNA_ligase_LigD_LigC"/>
    <property type="match status" value="1"/>
</dbReference>
<keyword evidence="7" id="KW-1185">Reference proteome</keyword>
<dbReference type="InterPro" id="IPR012340">
    <property type="entry name" value="NA-bd_OB-fold"/>
</dbReference>
<dbReference type="InterPro" id="IPR012310">
    <property type="entry name" value="DNA_ligase_ATP-dep_cent"/>
</dbReference>
<dbReference type="Pfam" id="PF01068">
    <property type="entry name" value="DNA_ligase_A_M"/>
    <property type="match status" value="1"/>
</dbReference>
<evidence type="ECO:0000256" key="4">
    <source>
        <dbReference type="ARBA" id="ARBA00034003"/>
    </source>
</evidence>
<dbReference type="Proteomes" id="UP001206483">
    <property type="component" value="Unassembled WGS sequence"/>
</dbReference>
<comment type="catalytic activity">
    <reaction evidence="4">
        <text>ATP + (deoxyribonucleotide)n-3'-hydroxyl + 5'-phospho-(deoxyribonucleotide)m = (deoxyribonucleotide)n+m + AMP + diphosphate.</text>
        <dbReference type="EC" id="6.5.1.1"/>
    </reaction>
</comment>
<dbReference type="CDD" id="cd07971">
    <property type="entry name" value="OBF_DNA_ligase_LigD"/>
    <property type="match status" value="1"/>
</dbReference>
<evidence type="ECO:0000313" key="6">
    <source>
        <dbReference type="EMBL" id="MCP2311941.1"/>
    </source>
</evidence>
<dbReference type="Gene3D" id="2.40.50.140">
    <property type="entry name" value="Nucleic acid-binding proteins"/>
    <property type="match status" value="1"/>
</dbReference>
<dbReference type="InterPro" id="IPR016059">
    <property type="entry name" value="DNA_ligase_ATP-dep_CS"/>
</dbReference>
<dbReference type="PANTHER" id="PTHR45674">
    <property type="entry name" value="DNA LIGASE 1/3 FAMILY MEMBER"/>
    <property type="match status" value="1"/>
</dbReference>
<gene>
    <name evidence="6" type="ORF">FHR36_005104</name>
</gene>
<dbReference type="InterPro" id="IPR014146">
    <property type="entry name" value="LigD_ligase_dom"/>
</dbReference>
<dbReference type="Gene3D" id="3.30.470.30">
    <property type="entry name" value="DNA ligase/mRNA capping enzyme"/>
    <property type="match status" value="1"/>
</dbReference>
<dbReference type="NCBIfam" id="TIGR02779">
    <property type="entry name" value="NHEJ_ligase_lig"/>
    <property type="match status" value="1"/>
</dbReference>
<dbReference type="InterPro" id="IPR050191">
    <property type="entry name" value="ATP-dep_DNA_ligase"/>
</dbReference>
<dbReference type="PROSITE" id="PS00697">
    <property type="entry name" value="DNA_LIGASE_A1"/>
    <property type="match status" value="1"/>
</dbReference>
<dbReference type="RefSeq" id="WP_253800503.1">
    <property type="nucleotide sequence ID" value="NZ_BAAAUB010000016.1"/>
</dbReference>
<comment type="caution">
    <text evidence="6">The sequence shown here is derived from an EMBL/GenBank/DDBJ whole genome shotgun (WGS) entry which is preliminary data.</text>
</comment>
<evidence type="ECO:0000313" key="7">
    <source>
        <dbReference type="Proteomes" id="UP001206483"/>
    </source>
</evidence>
<sequence length="315" mass="34462">MDLHPMLATASDRREFDEGWVLERKLDGIRAVAERDGDRVRLWSRTGKPLTDGYPELVTALAAQPVPRFTVDGEIVALDGEVTSFALLQRRMGLHDPVRALASGVTVTYFLFDVLALMGHETTGLPLTDRKQLLRESLAFEGPLRYTEHRAAAGPAPLAEACAAGWEGLIAKRAASRYVSRRSPDWLKLKCEAGQELVVGGFTEPGGARTGFGALLLGYHEGGLLRYAGKVGTGFDTRTLTALRGVLDGLLRADSPFGEPVPVRAAHWVEPRLVAQVAFTEWTRDGRLRAPRFLGLRPDRPAAEVVRERPLPPQG</sequence>
<dbReference type="EC" id="6.5.1.1" evidence="2"/>
<keyword evidence="3 6" id="KW-0436">Ligase</keyword>
<name>A0ABT1J4E4_9ACTN</name>
<organism evidence="6 7">
    <name type="scientific">Kitasatospora paracochleata</name>
    <dbReference type="NCBI Taxonomy" id="58354"/>
    <lineage>
        <taxon>Bacteria</taxon>
        <taxon>Bacillati</taxon>
        <taxon>Actinomycetota</taxon>
        <taxon>Actinomycetes</taxon>
        <taxon>Kitasatosporales</taxon>
        <taxon>Streptomycetaceae</taxon>
        <taxon>Kitasatospora</taxon>
    </lineage>
</organism>
<accession>A0ABT1J4E4</accession>